<dbReference type="Proteomes" id="UP000280008">
    <property type="component" value="Unassembled WGS sequence"/>
</dbReference>
<proteinExistence type="predicted"/>
<evidence type="ECO:0000313" key="1">
    <source>
        <dbReference type="EMBL" id="RKR76549.1"/>
    </source>
</evidence>
<dbReference type="InterPro" id="IPR036895">
    <property type="entry name" value="Uracil-DNA_glycosylase-like_sf"/>
</dbReference>
<dbReference type="RefSeq" id="WP_121371510.1">
    <property type="nucleotide sequence ID" value="NZ_RBKS01000001.1"/>
</dbReference>
<dbReference type="AlphaFoldDB" id="A0A495ILB0"/>
<sequence length="217" mass="22947">MTVGSGRFDRFLELLDGVPAAPDAEALYRPQEPAGALRRRNLLRYLTLLADSGSRMILVGEAPGWRGATNTGVSFMSVRELSARPGLMTHGPDGDGFELPEHPTAPWEASSRVVWAALADWPGPLPVAWPIFPHHPHVAGDPLTNRTPRPAEVRAGVPVALALIDAFGGDLEIVAVGRKAQGALAENGVDAVAVRHPAQGGAALFTQQVRALALARS</sequence>
<name>A0A495ILB0_9MICO</name>
<reference evidence="1 2" key="1">
    <citation type="submission" date="2018-10" db="EMBL/GenBank/DDBJ databases">
        <title>Sequencing the genomes of 1000 actinobacteria strains.</title>
        <authorList>
            <person name="Klenk H.-P."/>
        </authorList>
    </citation>
    <scope>NUCLEOTIDE SEQUENCE [LARGE SCALE GENOMIC DNA]</scope>
    <source>
        <strain evidence="1 2">DSM 17894</strain>
    </source>
</reference>
<accession>A0A495ILB0</accession>
<organism evidence="1 2">
    <name type="scientific">Frondihabitans australicus</name>
    <dbReference type="NCBI Taxonomy" id="386892"/>
    <lineage>
        <taxon>Bacteria</taxon>
        <taxon>Bacillati</taxon>
        <taxon>Actinomycetota</taxon>
        <taxon>Actinomycetes</taxon>
        <taxon>Micrococcales</taxon>
        <taxon>Microbacteriaceae</taxon>
        <taxon>Frondihabitans</taxon>
    </lineage>
</organism>
<dbReference type="Gene3D" id="3.40.470.10">
    <property type="entry name" value="Uracil-DNA glycosylase-like domain"/>
    <property type="match status" value="1"/>
</dbReference>
<dbReference type="EMBL" id="RBKS01000001">
    <property type="protein sequence ID" value="RKR76549.1"/>
    <property type="molecule type" value="Genomic_DNA"/>
</dbReference>
<dbReference type="CDD" id="cd10035">
    <property type="entry name" value="UDG_like"/>
    <property type="match status" value="1"/>
</dbReference>
<dbReference type="OrthoDB" id="4977218at2"/>
<evidence type="ECO:0000313" key="2">
    <source>
        <dbReference type="Proteomes" id="UP000280008"/>
    </source>
</evidence>
<dbReference type="SUPFAM" id="SSF52141">
    <property type="entry name" value="Uracil-DNA glycosylase-like"/>
    <property type="match status" value="1"/>
</dbReference>
<comment type="caution">
    <text evidence="1">The sequence shown here is derived from an EMBL/GenBank/DDBJ whole genome shotgun (WGS) entry which is preliminary data.</text>
</comment>
<protein>
    <recommendedName>
        <fullName evidence="3">Uracil DNA glycosylase superfamily protein</fullName>
    </recommendedName>
</protein>
<gene>
    <name evidence="1" type="ORF">C8E83_3726</name>
</gene>
<evidence type="ECO:0008006" key="3">
    <source>
        <dbReference type="Google" id="ProtNLM"/>
    </source>
</evidence>
<keyword evidence="2" id="KW-1185">Reference proteome</keyword>